<dbReference type="InterPro" id="IPR005843">
    <property type="entry name" value="A-D-PHexomutase_C"/>
</dbReference>
<dbReference type="GO" id="GO:0006048">
    <property type="term" value="P:UDP-N-acetylglucosamine biosynthetic process"/>
    <property type="evidence" value="ECO:0007669"/>
    <property type="project" value="TreeGrafter"/>
</dbReference>
<gene>
    <name evidence="11" type="primary">glmM</name>
    <name evidence="11" type="ORF">IPV69_24425</name>
</gene>
<name>A0A7M2WV07_9BACT</name>
<dbReference type="GO" id="GO:0009252">
    <property type="term" value="P:peptidoglycan biosynthetic process"/>
    <property type="evidence" value="ECO:0007669"/>
    <property type="project" value="TreeGrafter"/>
</dbReference>
<dbReference type="InterPro" id="IPR005841">
    <property type="entry name" value="Alpha-D-phosphohexomutase_SF"/>
</dbReference>
<dbReference type="Gene3D" id="3.30.310.50">
    <property type="entry name" value="Alpha-D-phosphohexomutase, C-terminal domain"/>
    <property type="match status" value="1"/>
</dbReference>
<keyword evidence="4" id="KW-0479">Metal-binding</keyword>
<evidence type="ECO:0000259" key="9">
    <source>
        <dbReference type="Pfam" id="PF02879"/>
    </source>
</evidence>
<protein>
    <submittedName>
        <fullName evidence="11">Phosphoglucosamine mutase</fullName>
        <ecNumber evidence="11">5.4.2.10</ecNumber>
    </submittedName>
</protein>
<evidence type="ECO:0000259" key="7">
    <source>
        <dbReference type="Pfam" id="PF00408"/>
    </source>
</evidence>
<dbReference type="InterPro" id="IPR036900">
    <property type="entry name" value="A-D-PHexomutase_C_sf"/>
</dbReference>
<comment type="cofactor">
    <cofactor evidence="1">
        <name>Mg(2+)</name>
        <dbReference type="ChEBI" id="CHEBI:18420"/>
    </cofactor>
</comment>
<dbReference type="InterPro" id="IPR050060">
    <property type="entry name" value="Phosphoglucosamine_mutase"/>
</dbReference>
<feature type="domain" description="Alpha-D-phosphohexomutase alpha/beta/alpha" evidence="9">
    <location>
        <begin position="163"/>
        <end position="261"/>
    </location>
</feature>
<dbReference type="Pfam" id="PF02878">
    <property type="entry name" value="PGM_PMM_I"/>
    <property type="match status" value="1"/>
</dbReference>
<evidence type="ECO:0000313" key="11">
    <source>
        <dbReference type="EMBL" id="QOV89315.1"/>
    </source>
</evidence>
<feature type="domain" description="Alpha-D-phosphohexomutase alpha/beta/alpha" evidence="8">
    <location>
        <begin position="6"/>
        <end position="141"/>
    </location>
</feature>
<dbReference type="RefSeq" id="WP_206292347.1">
    <property type="nucleotide sequence ID" value="NZ_CP063458.1"/>
</dbReference>
<dbReference type="PANTHER" id="PTHR42946">
    <property type="entry name" value="PHOSPHOHEXOSE MUTASE"/>
    <property type="match status" value="1"/>
</dbReference>
<dbReference type="InterPro" id="IPR024086">
    <property type="entry name" value="GlmM_arc-type"/>
</dbReference>
<evidence type="ECO:0000256" key="5">
    <source>
        <dbReference type="ARBA" id="ARBA00022842"/>
    </source>
</evidence>
<dbReference type="GO" id="GO:0046872">
    <property type="term" value="F:metal ion binding"/>
    <property type="evidence" value="ECO:0007669"/>
    <property type="project" value="UniProtKB-KW"/>
</dbReference>
<dbReference type="AlphaFoldDB" id="A0A7M2WV07"/>
<dbReference type="GO" id="GO:0005975">
    <property type="term" value="P:carbohydrate metabolic process"/>
    <property type="evidence" value="ECO:0007669"/>
    <property type="project" value="InterPro"/>
</dbReference>
<dbReference type="GO" id="GO:0008966">
    <property type="term" value="F:phosphoglucosamine mutase activity"/>
    <property type="evidence" value="ECO:0007669"/>
    <property type="project" value="UniProtKB-EC"/>
</dbReference>
<dbReference type="Proteomes" id="UP000593765">
    <property type="component" value="Chromosome"/>
</dbReference>
<dbReference type="GO" id="GO:0004615">
    <property type="term" value="F:phosphomannomutase activity"/>
    <property type="evidence" value="ECO:0007669"/>
    <property type="project" value="TreeGrafter"/>
</dbReference>
<proteinExistence type="inferred from homology"/>
<dbReference type="InterPro" id="IPR016055">
    <property type="entry name" value="A-D-PHexomutase_a/b/a-I/II/III"/>
</dbReference>
<dbReference type="SUPFAM" id="SSF53738">
    <property type="entry name" value="Phosphoglucomutase, first 3 domains"/>
    <property type="match status" value="3"/>
</dbReference>
<organism evidence="11 12">
    <name type="scientific">Humisphaera borealis</name>
    <dbReference type="NCBI Taxonomy" id="2807512"/>
    <lineage>
        <taxon>Bacteria</taxon>
        <taxon>Pseudomonadati</taxon>
        <taxon>Planctomycetota</taxon>
        <taxon>Phycisphaerae</taxon>
        <taxon>Tepidisphaerales</taxon>
        <taxon>Tepidisphaeraceae</taxon>
        <taxon>Humisphaera</taxon>
    </lineage>
</organism>
<dbReference type="SUPFAM" id="SSF55957">
    <property type="entry name" value="Phosphoglucomutase, C-terminal domain"/>
    <property type="match status" value="1"/>
</dbReference>
<dbReference type="InterPro" id="IPR005845">
    <property type="entry name" value="A-D-PHexomutase_a/b/a-II"/>
</dbReference>
<evidence type="ECO:0000256" key="4">
    <source>
        <dbReference type="ARBA" id="ARBA00022723"/>
    </source>
</evidence>
<dbReference type="InterPro" id="IPR005844">
    <property type="entry name" value="A-D-PHexomutase_a/b/a-I"/>
</dbReference>
<dbReference type="KEGG" id="hbs:IPV69_24425"/>
<evidence type="ECO:0000256" key="3">
    <source>
        <dbReference type="ARBA" id="ARBA00022553"/>
    </source>
</evidence>
<evidence type="ECO:0000256" key="6">
    <source>
        <dbReference type="ARBA" id="ARBA00023235"/>
    </source>
</evidence>
<evidence type="ECO:0000259" key="8">
    <source>
        <dbReference type="Pfam" id="PF02878"/>
    </source>
</evidence>
<dbReference type="NCBIfam" id="TIGR03990">
    <property type="entry name" value="Arch_GlmM"/>
    <property type="match status" value="1"/>
</dbReference>
<dbReference type="EC" id="5.4.2.10" evidence="11"/>
<keyword evidence="3" id="KW-0597">Phosphoprotein</keyword>
<keyword evidence="12" id="KW-1185">Reference proteome</keyword>
<dbReference type="EMBL" id="CP063458">
    <property type="protein sequence ID" value="QOV89315.1"/>
    <property type="molecule type" value="Genomic_DNA"/>
</dbReference>
<dbReference type="GO" id="GO:0005829">
    <property type="term" value="C:cytosol"/>
    <property type="evidence" value="ECO:0007669"/>
    <property type="project" value="TreeGrafter"/>
</dbReference>
<keyword evidence="6 11" id="KW-0413">Isomerase</keyword>
<dbReference type="Pfam" id="PF02880">
    <property type="entry name" value="PGM_PMM_III"/>
    <property type="match status" value="1"/>
</dbReference>
<evidence type="ECO:0000256" key="2">
    <source>
        <dbReference type="ARBA" id="ARBA00010231"/>
    </source>
</evidence>
<feature type="domain" description="Alpha-D-phosphohexomutase alpha/beta/alpha" evidence="10">
    <location>
        <begin position="268"/>
        <end position="375"/>
    </location>
</feature>
<evidence type="ECO:0000259" key="10">
    <source>
        <dbReference type="Pfam" id="PF02880"/>
    </source>
</evidence>
<dbReference type="InterPro" id="IPR005846">
    <property type="entry name" value="A-D-PHexomutase_a/b/a-III"/>
</dbReference>
<dbReference type="PANTHER" id="PTHR42946:SF1">
    <property type="entry name" value="PHOSPHOGLUCOMUTASE (ALPHA-D-GLUCOSE-1,6-BISPHOSPHATE-DEPENDENT)"/>
    <property type="match status" value="1"/>
</dbReference>
<accession>A0A7M2WV07</accession>
<evidence type="ECO:0000313" key="12">
    <source>
        <dbReference type="Proteomes" id="UP000593765"/>
    </source>
</evidence>
<dbReference type="Pfam" id="PF02879">
    <property type="entry name" value="PGM_PMM_II"/>
    <property type="match status" value="1"/>
</dbReference>
<sequence>MEALMIGVSGMRGTIGGTLTPPVVQRMASAFAAFLNETEKPANGIHFKVVFGRDSRPSGAWVRDSAISALMACGVEVIDLDIVTTPGVAMMVKHLNADAGVVATASHNPIQWNGLKFLNRDCVAPPPAAAKQIRSLYDQQKADYVRVQKLHQPKRNNETHALHVKKVLDYIDVLGVSSKRYKVVLDSVNGAGCVATSTLLSRLGTRLVHIAGTPDGQFPHEPEPTAANLVGLADEVKRQRADVGFAQDPDADRLAIIDENGVYIGEEYSLALAAWHLMSKKRGAVAATNLSTSRMLDDIAERFGGKVLRTPVGEANVIQAMLAEKATIGGEGNGGVIDPRIVPGRDSLVGMAYVLQLMADTGKSISQLVAEMPRYEIVKNKFECRVEDARKVVEAVKAKFAGEQIDVQDGIRIDWPAARAWVHARPSNTEPIMRIIAEAPDAKLAEEKIAAVQAVVKETLGG</sequence>
<feature type="domain" description="Alpha-D-phosphohexomutase C-terminal" evidence="7">
    <location>
        <begin position="384"/>
        <end position="447"/>
    </location>
</feature>
<comment type="similarity">
    <text evidence="2">Belongs to the phosphohexose mutase family.</text>
</comment>
<dbReference type="Pfam" id="PF00408">
    <property type="entry name" value="PGM_PMM_IV"/>
    <property type="match status" value="1"/>
</dbReference>
<evidence type="ECO:0000256" key="1">
    <source>
        <dbReference type="ARBA" id="ARBA00001946"/>
    </source>
</evidence>
<reference evidence="11 12" key="1">
    <citation type="submission" date="2020-10" db="EMBL/GenBank/DDBJ databases">
        <title>Wide distribution of Phycisphaera-like planctomycetes from WD2101 soil group in peatlands and genome analysis of the first cultivated representative.</title>
        <authorList>
            <person name="Dedysh S.N."/>
            <person name="Beletsky A.V."/>
            <person name="Ivanova A."/>
            <person name="Kulichevskaya I.S."/>
            <person name="Suzina N.E."/>
            <person name="Philippov D.A."/>
            <person name="Rakitin A.L."/>
            <person name="Mardanov A.V."/>
            <person name="Ravin N.V."/>
        </authorList>
    </citation>
    <scope>NUCLEOTIDE SEQUENCE [LARGE SCALE GENOMIC DNA]</scope>
    <source>
        <strain evidence="11 12">M1803</strain>
    </source>
</reference>
<dbReference type="PRINTS" id="PR00509">
    <property type="entry name" value="PGMPMM"/>
</dbReference>
<keyword evidence="5" id="KW-0460">Magnesium</keyword>
<dbReference type="Gene3D" id="3.40.120.10">
    <property type="entry name" value="Alpha-D-Glucose-1,6-Bisphosphate, subunit A, domain 3"/>
    <property type="match status" value="3"/>
</dbReference>